<evidence type="ECO:0000256" key="2">
    <source>
        <dbReference type="ARBA" id="ARBA00023015"/>
    </source>
</evidence>
<keyword evidence="1" id="KW-0479">Metal-binding</keyword>
<evidence type="ECO:0000259" key="7">
    <source>
        <dbReference type="PROSITE" id="PS50048"/>
    </source>
</evidence>
<keyword evidence="2" id="KW-0805">Transcription regulation</keyword>
<dbReference type="OrthoDB" id="4161332at2759"/>
<sequence>MSRTPTPTSTTPTTRRATMPPHPAFSAPYYPTSYQYPPQQQQQQQAPQQHGFYDEHESRKRSASAAEQDDEDEPASAGTSAAPTPREENKSKRTKTQRACDPCRRKKIRCDILPDTDPPICQHCKQYSFNCTFFLPITETRFKKKRMEEDQGSGTTSATRPNATPPTPSLDVHSHTHSHAHTHTHPPPPTQNQLQQQQPQSKGEVKIYGPTSLSFLVHSTATIPVRTMESYDTRYHQTWQVGASGEGFIQVLEPSTANQPATAPLPKPLEHRVERETLQNLINAYFREVAPTFCVITRDEFVRSPAPPPVLLYSMCVVAACSRRVERGVFEALRSTLASVMRNDDVLSVSSVANVQALLILSMNGDCHSVSVPNATSAAWLRAGAAIRMAQDLGMHRAEAVQTDLELRRRLWSACVVVDSWGPRGRVVPPPGESMTSRVKNEQGREALMSYDRKLERVYLSGWVPDGTPALAPYALPRAVPRFFRLAAFGVGTRFRYFLRIDQICLLTCLFFNHGRFGLGRIRFDRYAASYGHPLAINVLDCDVRLPRADEAEGLKMEFMGELVKLSILLGRVLKSIYSPTGLLHARDSILETLLADLDLWRHQLPPQFVFTNAATAGTHAGLLHLYYACVCMMFWRVFMRISYSCPAHLKFSLTVERMTNLVHMSRDVIDWLSMEEHERIFDCCYMVGYAATAAALVQYHAWARRKDPEAVVRLRRLKDTIKRWEAVVEPGHMPTAEIICLLYEATQCAPEPSRTTDKRLNPTVGVHNVRAPEALRGLEFRKDASRPGGGVFVASKRMIPALSDLPRGTVVPRPDTADGDRDRESVVSGMSGSEESPFGYGVGQQHTNVNPALAQVELDPSENMGVQVLNMLDQPLPSESFAVDNEGMLSGIGLPNGLQYDLGANEQWNSLLSQFQPAMVGDSAYHLMQPFSEPYMGAVSTGQLHAANHNAIPNGIGFPPMQPFPHQ</sequence>
<evidence type="ECO:0000256" key="5">
    <source>
        <dbReference type="ARBA" id="ARBA00023242"/>
    </source>
</evidence>
<organism evidence="8 9">
    <name type="scientific">Rhizoctonia solani</name>
    <dbReference type="NCBI Taxonomy" id="456999"/>
    <lineage>
        <taxon>Eukaryota</taxon>
        <taxon>Fungi</taxon>
        <taxon>Dikarya</taxon>
        <taxon>Basidiomycota</taxon>
        <taxon>Agaricomycotina</taxon>
        <taxon>Agaricomycetes</taxon>
        <taxon>Cantharellales</taxon>
        <taxon>Ceratobasidiaceae</taxon>
        <taxon>Rhizoctonia</taxon>
    </lineage>
</organism>
<accession>A0A8H3DQ79</accession>
<evidence type="ECO:0000313" key="9">
    <source>
        <dbReference type="Proteomes" id="UP000663831"/>
    </source>
</evidence>
<dbReference type="GO" id="GO:0000981">
    <property type="term" value="F:DNA-binding transcription factor activity, RNA polymerase II-specific"/>
    <property type="evidence" value="ECO:0007669"/>
    <property type="project" value="InterPro"/>
</dbReference>
<keyword evidence="4" id="KW-0804">Transcription</keyword>
<feature type="domain" description="Zn(2)-C6 fungal-type" evidence="7">
    <location>
        <begin position="99"/>
        <end position="133"/>
    </location>
</feature>
<keyword evidence="3" id="KW-0238">DNA-binding</keyword>
<dbReference type="InterPro" id="IPR007219">
    <property type="entry name" value="XnlR_reg_dom"/>
</dbReference>
<dbReference type="GO" id="GO:0006351">
    <property type="term" value="P:DNA-templated transcription"/>
    <property type="evidence" value="ECO:0007669"/>
    <property type="project" value="InterPro"/>
</dbReference>
<feature type="region of interest" description="Disordered" evidence="6">
    <location>
        <begin position="144"/>
        <end position="204"/>
    </location>
</feature>
<feature type="compositionally biased region" description="Low complexity" evidence="6">
    <location>
        <begin position="1"/>
        <end position="19"/>
    </location>
</feature>
<evidence type="ECO:0000256" key="4">
    <source>
        <dbReference type="ARBA" id="ARBA00023163"/>
    </source>
</evidence>
<evidence type="ECO:0000313" key="8">
    <source>
        <dbReference type="EMBL" id="CAE6538884.1"/>
    </source>
</evidence>
<protein>
    <recommendedName>
        <fullName evidence="7">Zn(2)-C6 fungal-type domain-containing protein</fullName>
    </recommendedName>
</protein>
<dbReference type="SMART" id="SM00906">
    <property type="entry name" value="Fungal_trans"/>
    <property type="match status" value="1"/>
</dbReference>
<dbReference type="PROSITE" id="PS00463">
    <property type="entry name" value="ZN2_CY6_FUNGAL_1"/>
    <property type="match status" value="1"/>
</dbReference>
<dbReference type="SUPFAM" id="SSF57701">
    <property type="entry name" value="Zn2/Cys6 DNA-binding domain"/>
    <property type="match status" value="1"/>
</dbReference>
<dbReference type="Pfam" id="PF04082">
    <property type="entry name" value="Fungal_trans"/>
    <property type="match status" value="1"/>
</dbReference>
<feature type="region of interest" description="Disordered" evidence="6">
    <location>
        <begin position="1"/>
        <end position="101"/>
    </location>
</feature>
<dbReference type="Gene3D" id="4.10.240.10">
    <property type="entry name" value="Zn(2)-C6 fungal-type DNA-binding domain"/>
    <property type="match status" value="1"/>
</dbReference>
<dbReference type="PROSITE" id="PS50048">
    <property type="entry name" value="ZN2_CY6_FUNGAL_2"/>
    <property type="match status" value="1"/>
</dbReference>
<gene>
    <name evidence="8" type="ORF">RDB_LOCUS170711</name>
</gene>
<proteinExistence type="predicted"/>
<dbReference type="CDD" id="cd12148">
    <property type="entry name" value="fungal_TF_MHR"/>
    <property type="match status" value="1"/>
</dbReference>
<feature type="compositionally biased region" description="Basic residues" evidence="6">
    <location>
        <begin position="175"/>
        <end position="184"/>
    </location>
</feature>
<name>A0A8H3DQ79_9AGAM</name>
<feature type="compositionally biased region" description="Polar residues" evidence="6">
    <location>
        <begin position="152"/>
        <end position="162"/>
    </location>
</feature>
<dbReference type="GO" id="GO:0008270">
    <property type="term" value="F:zinc ion binding"/>
    <property type="evidence" value="ECO:0007669"/>
    <property type="project" value="InterPro"/>
</dbReference>
<feature type="compositionally biased region" description="Basic and acidic residues" evidence="6">
    <location>
        <begin position="816"/>
        <end position="826"/>
    </location>
</feature>
<dbReference type="AlphaFoldDB" id="A0A8H3DQ79"/>
<dbReference type="InterPro" id="IPR001138">
    <property type="entry name" value="Zn2Cys6_DnaBD"/>
</dbReference>
<feature type="compositionally biased region" description="Low complexity" evidence="6">
    <location>
        <begin position="827"/>
        <end position="836"/>
    </location>
</feature>
<dbReference type="Pfam" id="PF00172">
    <property type="entry name" value="Zn_clus"/>
    <property type="match status" value="1"/>
</dbReference>
<dbReference type="Proteomes" id="UP000663831">
    <property type="component" value="Unassembled WGS sequence"/>
</dbReference>
<evidence type="ECO:0000256" key="1">
    <source>
        <dbReference type="ARBA" id="ARBA00022723"/>
    </source>
</evidence>
<dbReference type="InterPro" id="IPR050797">
    <property type="entry name" value="Carb_Metab_Trans_Reg"/>
</dbReference>
<dbReference type="PANTHER" id="PTHR31668">
    <property type="entry name" value="GLUCOSE TRANSPORT TRANSCRIPTION REGULATOR RGT1-RELATED-RELATED"/>
    <property type="match status" value="1"/>
</dbReference>
<dbReference type="CDD" id="cd00067">
    <property type="entry name" value="GAL4"/>
    <property type="match status" value="1"/>
</dbReference>
<feature type="region of interest" description="Disordered" evidence="6">
    <location>
        <begin position="806"/>
        <end position="836"/>
    </location>
</feature>
<feature type="compositionally biased region" description="Low complexity" evidence="6">
    <location>
        <begin position="28"/>
        <end position="49"/>
    </location>
</feature>
<feature type="compositionally biased region" description="Low complexity" evidence="6">
    <location>
        <begin position="75"/>
        <end position="84"/>
    </location>
</feature>
<dbReference type="GO" id="GO:0003677">
    <property type="term" value="F:DNA binding"/>
    <property type="evidence" value="ECO:0007669"/>
    <property type="project" value="UniProtKB-KW"/>
</dbReference>
<dbReference type="InterPro" id="IPR036864">
    <property type="entry name" value="Zn2-C6_fun-type_DNA-bd_sf"/>
</dbReference>
<comment type="caution">
    <text evidence="8">The sequence shown here is derived from an EMBL/GenBank/DDBJ whole genome shotgun (WGS) entry which is preliminary data.</text>
</comment>
<evidence type="ECO:0000256" key="3">
    <source>
        <dbReference type="ARBA" id="ARBA00023125"/>
    </source>
</evidence>
<reference evidence="8" key="1">
    <citation type="submission" date="2021-01" db="EMBL/GenBank/DDBJ databases">
        <authorList>
            <person name="Kaushik A."/>
        </authorList>
    </citation>
    <scope>NUCLEOTIDE SEQUENCE</scope>
    <source>
        <strain evidence="8">AG3-1AP</strain>
    </source>
</reference>
<dbReference type="EMBL" id="CAJMWV010009395">
    <property type="protein sequence ID" value="CAE6538884.1"/>
    <property type="molecule type" value="Genomic_DNA"/>
</dbReference>
<dbReference type="SMART" id="SM00066">
    <property type="entry name" value="GAL4"/>
    <property type="match status" value="1"/>
</dbReference>
<feature type="compositionally biased region" description="Low complexity" evidence="6">
    <location>
        <begin position="191"/>
        <end position="201"/>
    </location>
</feature>
<dbReference type="PANTHER" id="PTHR31668:SF26">
    <property type="entry name" value="GLUCOSE TRANSPORT TRANSCRIPTION REGULATOR RGT1-RELATED"/>
    <property type="match status" value="1"/>
</dbReference>
<evidence type="ECO:0000256" key="6">
    <source>
        <dbReference type="SAM" id="MobiDB-lite"/>
    </source>
</evidence>
<keyword evidence="5" id="KW-0539">Nucleus</keyword>